<sequence length="65" mass="7252">MINFSEATSLFLALPTIYQVIALIILLWLFLYYQKAIMLLLTDDGDPSHPPQAPAGDPAQSMIKM</sequence>
<dbReference type="EMBL" id="KV749142">
    <property type="protein sequence ID" value="OCL10899.1"/>
    <property type="molecule type" value="Genomic_DNA"/>
</dbReference>
<dbReference type="AlphaFoldDB" id="A0A8E2F5P1"/>
<gene>
    <name evidence="2" type="ORF">AOQ84DRAFT_205977</name>
</gene>
<keyword evidence="1" id="KW-1133">Transmembrane helix</keyword>
<keyword evidence="3" id="KW-1185">Reference proteome</keyword>
<dbReference type="Proteomes" id="UP000250140">
    <property type="component" value="Unassembled WGS sequence"/>
</dbReference>
<accession>A0A8E2F5P1</accession>
<feature type="transmembrane region" description="Helical" evidence="1">
    <location>
        <begin position="12"/>
        <end position="33"/>
    </location>
</feature>
<reference evidence="2 3" key="1">
    <citation type="journal article" date="2016" name="Nat. Commun.">
        <title>Ectomycorrhizal ecology is imprinted in the genome of the dominant symbiotic fungus Cenococcum geophilum.</title>
        <authorList>
            <consortium name="DOE Joint Genome Institute"/>
            <person name="Peter M."/>
            <person name="Kohler A."/>
            <person name="Ohm R.A."/>
            <person name="Kuo A."/>
            <person name="Krutzmann J."/>
            <person name="Morin E."/>
            <person name="Arend M."/>
            <person name="Barry K.W."/>
            <person name="Binder M."/>
            <person name="Choi C."/>
            <person name="Clum A."/>
            <person name="Copeland A."/>
            <person name="Grisel N."/>
            <person name="Haridas S."/>
            <person name="Kipfer T."/>
            <person name="LaButti K."/>
            <person name="Lindquist E."/>
            <person name="Lipzen A."/>
            <person name="Maire R."/>
            <person name="Meier B."/>
            <person name="Mihaltcheva S."/>
            <person name="Molinier V."/>
            <person name="Murat C."/>
            <person name="Poggeler S."/>
            <person name="Quandt C.A."/>
            <person name="Sperisen C."/>
            <person name="Tritt A."/>
            <person name="Tisserant E."/>
            <person name="Crous P.W."/>
            <person name="Henrissat B."/>
            <person name="Nehls U."/>
            <person name="Egli S."/>
            <person name="Spatafora J.W."/>
            <person name="Grigoriev I.V."/>
            <person name="Martin F.M."/>
        </authorList>
    </citation>
    <scope>NUCLEOTIDE SEQUENCE [LARGE SCALE GENOMIC DNA]</scope>
    <source>
        <strain evidence="2 3">CBS 207.34</strain>
    </source>
</reference>
<organism evidence="2 3">
    <name type="scientific">Glonium stellatum</name>
    <dbReference type="NCBI Taxonomy" id="574774"/>
    <lineage>
        <taxon>Eukaryota</taxon>
        <taxon>Fungi</taxon>
        <taxon>Dikarya</taxon>
        <taxon>Ascomycota</taxon>
        <taxon>Pezizomycotina</taxon>
        <taxon>Dothideomycetes</taxon>
        <taxon>Pleosporomycetidae</taxon>
        <taxon>Gloniales</taxon>
        <taxon>Gloniaceae</taxon>
        <taxon>Glonium</taxon>
    </lineage>
</organism>
<evidence type="ECO:0000313" key="2">
    <source>
        <dbReference type="EMBL" id="OCL10899.1"/>
    </source>
</evidence>
<evidence type="ECO:0000313" key="3">
    <source>
        <dbReference type="Proteomes" id="UP000250140"/>
    </source>
</evidence>
<keyword evidence="1" id="KW-0472">Membrane</keyword>
<name>A0A8E2F5P1_9PEZI</name>
<keyword evidence="1" id="KW-0812">Transmembrane</keyword>
<protein>
    <submittedName>
        <fullName evidence="2">Uncharacterized protein</fullName>
    </submittedName>
</protein>
<evidence type="ECO:0000256" key="1">
    <source>
        <dbReference type="SAM" id="Phobius"/>
    </source>
</evidence>
<proteinExistence type="predicted"/>